<feature type="region of interest" description="Disordered" evidence="1">
    <location>
        <begin position="45"/>
        <end position="67"/>
    </location>
</feature>
<dbReference type="AlphaFoldDB" id="A0A2S6GK45"/>
<evidence type="ECO:0000256" key="2">
    <source>
        <dbReference type="SAM" id="Phobius"/>
    </source>
</evidence>
<keyword evidence="4" id="KW-1185">Reference proteome</keyword>
<feature type="transmembrane region" description="Helical" evidence="2">
    <location>
        <begin position="103"/>
        <end position="122"/>
    </location>
</feature>
<sequence length="311" mass="32886">MTGGPRYGVGAVPVCPRRGAERDCAAWASGTAKAPRNCPMWTTARLHRGDPSRPVDRAWSSGPVKDAVDNGQPRSSGYLSVVVDGAAALAVVMAFWLPGLTTAGGWAWVGVLPVAVVACSMVTRWRWPAAATAGAAAVPAARGRAEPGRPARRRRAVPRCRHRRPRLLGRVGARLGRPRAVPPGRLTRSRGGVPHTGTAFSVQWQLSTPHPGPHWRATVLEVPGGPEGDVRLGGRRQARLRAAPGGPDRHAPRPRRGAAHPDVLGRGPAGRDRRPRPGLMAGRADPVGRRRSAEHRGGSAVFARVRVVCGG</sequence>
<keyword evidence="2" id="KW-1133">Transmembrane helix</keyword>
<reference evidence="3 4" key="1">
    <citation type="submission" date="2018-02" db="EMBL/GenBank/DDBJ databases">
        <title>Genomic Encyclopedia of Archaeal and Bacterial Type Strains, Phase II (KMG-II): from individual species to whole genera.</title>
        <authorList>
            <person name="Goeker M."/>
        </authorList>
    </citation>
    <scope>NUCLEOTIDE SEQUENCE [LARGE SCALE GENOMIC DNA]</scope>
    <source>
        <strain evidence="3 4">YU 961-1</strain>
    </source>
</reference>
<dbReference type="EMBL" id="PTIX01000013">
    <property type="protein sequence ID" value="PPK65560.1"/>
    <property type="molecule type" value="Genomic_DNA"/>
</dbReference>
<accession>A0A2S6GK45</accession>
<keyword evidence="2" id="KW-0472">Membrane</keyword>
<comment type="caution">
    <text evidence="3">The sequence shown here is derived from an EMBL/GenBank/DDBJ whole genome shotgun (WGS) entry which is preliminary data.</text>
</comment>
<feature type="compositionally biased region" description="Basic residues" evidence="1">
    <location>
        <begin position="150"/>
        <end position="160"/>
    </location>
</feature>
<evidence type="ECO:0000313" key="3">
    <source>
        <dbReference type="EMBL" id="PPK65560.1"/>
    </source>
</evidence>
<keyword evidence="2" id="KW-0812">Transmembrane</keyword>
<organism evidence="3 4">
    <name type="scientific">Actinokineospora auranticolor</name>
    <dbReference type="NCBI Taxonomy" id="155976"/>
    <lineage>
        <taxon>Bacteria</taxon>
        <taxon>Bacillati</taxon>
        <taxon>Actinomycetota</taxon>
        <taxon>Actinomycetes</taxon>
        <taxon>Pseudonocardiales</taxon>
        <taxon>Pseudonocardiaceae</taxon>
        <taxon>Actinokineospora</taxon>
    </lineage>
</organism>
<evidence type="ECO:0000256" key="1">
    <source>
        <dbReference type="SAM" id="MobiDB-lite"/>
    </source>
</evidence>
<feature type="region of interest" description="Disordered" evidence="1">
    <location>
        <begin position="136"/>
        <end position="160"/>
    </location>
</feature>
<protein>
    <submittedName>
        <fullName evidence="3">Uncharacterized protein</fullName>
    </submittedName>
</protein>
<dbReference type="Proteomes" id="UP000239203">
    <property type="component" value="Unassembled WGS sequence"/>
</dbReference>
<feature type="region of interest" description="Disordered" evidence="1">
    <location>
        <begin position="240"/>
        <end position="297"/>
    </location>
</feature>
<proteinExistence type="predicted"/>
<gene>
    <name evidence="3" type="ORF">CLV40_11344</name>
</gene>
<evidence type="ECO:0000313" key="4">
    <source>
        <dbReference type="Proteomes" id="UP000239203"/>
    </source>
</evidence>
<feature type="transmembrane region" description="Helical" evidence="2">
    <location>
        <begin position="78"/>
        <end position="97"/>
    </location>
</feature>
<feature type="compositionally biased region" description="Basic and acidic residues" evidence="1">
    <location>
        <begin position="47"/>
        <end position="56"/>
    </location>
</feature>
<name>A0A2S6GK45_9PSEU</name>